<organism evidence="1 2">
    <name type="scientific">Sclerotinia sclerotiorum (strain ATCC 18683 / 1980 / Ss-1)</name>
    <name type="common">White mold</name>
    <name type="synonym">Whetzelinia sclerotiorum</name>
    <dbReference type="NCBI Taxonomy" id="665079"/>
    <lineage>
        <taxon>Eukaryota</taxon>
        <taxon>Fungi</taxon>
        <taxon>Dikarya</taxon>
        <taxon>Ascomycota</taxon>
        <taxon>Pezizomycotina</taxon>
        <taxon>Leotiomycetes</taxon>
        <taxon>Helotiales</taxon>
        <taxon>Sclerotiniaceae</taxon>
        <taxon>Sclerotinia</taxon>
    </lineage>
</organism>
<dbReference type="KEGG" id="ssl:SS1G_13902"/>
<dbReference type="EMBL" id="CH476648">
    <property type="protein sequence ID" value="EDN99042.1"/>
    <property type="molecule type" value="Genomic_DNA"/>
</dbReference>
<proteinExistence type="predicted"/>
<protein>
    <submittedName>
        <fullName evidence="1">Uncharacterized protein</fullName>
    </submittedName>
</protein>
<dbReference type="InParanoid" id="A7F8H1"/>
<evidence type="ECO:0000313" key="1">
    <source>
        <dbReference type="EMBL" id="EDN99042.1"/>
    </source>
</evidence>
<dbReference type="AlphaFoldDB" id="A7F8H1"/>
<dbReference type="RefSeq" id="XP_001585042.1">
    <property type="nucleotide sequence ID" value="XM_001584992.1"/>
</dbReference>
<evidence type="ECO:0000313" key="2">
    <source>
        <dbReference type="Proteomes" id="UP000001312"/>
    </source>
</evidence>
<sequence length="108" mass="12492">MFRKQASCVETLDPGHFERLKNCRTNHVIKYHVLQPYTRLSACINPESDAQQRRIRRVWALDRPKKMPSADMTPCLFFRFRLLYANSGLAPLLTRPANLPHLSGNNAL</sequence>
<keyword evidence="2" id="KW-1185">Reference proteome</keyword>
<gene>
    <name evidence="1" type="ORF">SS1G_13902</name>
</gene>
<name>A7F8H1_SCLS1</name>
<reference evidence="2" key="1">
    <citation type="journal article" date="2011" name="PLoS Genet.">
        <title>Genomic analysis of the necrotrophic fungal pathogens Sclerotinia sclerotiorum and Botrytis cinerea.</title>
        <authorList>
            <person name="Amselem J."/>
            <person name="Cuomo C.A."/>
            <person name="van Kan J.A."/>
            <person name="Viaud M."/>
            <person name="Benito E.P."/>
            <person name="Couloux A."/>
            <person name="Coutinho P.M."/>
            <person name="de Vries R.P."/>
            <person name="Dyer P.S."/>
            <person name="Fillinger S."/>
            <person name="Fournier E."/>
            <person name="Gout L."/>
            <person name="Hahn M."/>
            <person name="Kohn L."/>
            <person name="Lapalu N."/>
            <person name="Plummer K.M."/>
            <person name="Pradier J.M."/>
            <person name="Quevillon E."/>
            <person name="Sharon A."/>
            <person name="Simon A."/>
            <person name="ten Have A."/>
            <person name="Tudzynski B."/>
            <person name="Tudzynski P."/>
            <person name="Wincker P."/>
            <person name="Andrew M."/>
            <person name="Anthouard V."/>
            <person name="Beever R.E."/>
            <person name="Beffa R."/>
            <person name="Benoit I."/>
            <person name="Bouzid O."/>
            <person name="Brault B."/>
            <person name="Chen Z."/>
            <person name="Choquer M."/>
            <person name="Collemare J."/>
            <person name="Cotton P."/>
            <person name="Danchin E.G."/>
            <person name="Da Silva C."/>
            <person name="Gautier A."/>
            <person name="Giraud C."/>
            <person name="Giraud T."/>
            <person name="Gonzalez C."/>
            <person name="Grossetete S."/>
            <person name="Guldener U."/>
            <person name="Henrissat B."/>
            <person name="Howlett B.J."/>
            <person name="Kodira C."/>
            <person name="Kretschmer M."/>
            <person name="Lappartient A."/>
            <person name="Leroch M."/>
            <person name="Levis C."/>
            <person name="Mauceli E."/>
            <person name="Neuveglise C."/>
            <person name="Oeser B."/>
            <person name="Pearson M."/>
            <person name="Poulain J."/>
            <person name="Poussereau N."/>
            <person name="Quesneville H."/>
            <person name="Rascle C."/>
            <person name="Schumacher J."/>
            <person name="Segurens B."/>
            <person name="Sexton A."/>
            <person name="Silva E."/>
            <person name="Sirven C."/>
            <person name="Soanes D.M."/>
            <person name="Talbot N.J."/>
            <person name="Templeton M."/>
            <person name="Yandava C."/>
            <person name="Yarden O."/>
            <person name="Zeng Q."/>
            <person name="Rollins J.A."/>
            <person name="Lebrun M.H."/>
            <person name="Dickman M."/>
        </authorList>
    </citation>
    <scope>NUCLEOTIDE SEQUENCE [LARGE SCALE GENOMIC DNA]</scope>
    <source>
        <strain evidence="2">ATCC 18683 / 1980 / Ss-1</strain>
    </source>
</reference>
<dbReference type="Proteomes" id="UP000001312">
    <property type="component" value="Unassembled WGS sequence"/>
</dbReference>
<accession>A7F8H1</accession>
<dbReference type="GeneID" id="5481222"/>